<dbReference type="AlphaFoldDB" id="A0A7Z8Y6F6"/>
<dbReference type="PANTHER" id="PTHR33375">
    <property type="entry name" value="CHROMOSOME-PARTITIONING PROTEIN PARB-RELATED"/>
    <property type="match status" value="1"/>
</dbReference>
<evidence type="ECO:0000313" key="4">
    <source>
        <dbReference type="Proteomes" id="UP000289220"/>
    </source>
</evidence>
<dbReference type="GO" id="GO:0007059">
    <property type="term" value="P:chromosome segregation"/>
    <property type="evidence" value="ECO:0007669"/>
    <property type="project" value="TreeGrafter"/>
</dbReference>
<dbReference type="PANTHER" id="PTHR33375:SF1">
    <property type="entry name" value="CHROMOSOME-PARTITIONING PROTEIN PARB-RELATED"/>
    <property type="match status" value="1"/>
</dbReference>
<evidence type="ECO:0000313" key="3">
    <source>
        <dbReference type="EMBL" id="VDC51233.1"/>
    </source>
</evidence>
<comment type="caution">
    <text evidence="3">The sequence shown here is derived from an EMBL/GenBank/DDBJ whole genome shotgun (WGS) entry which is preliminary data.</text>
</comment>
<protein>
    <submittedName>
        <fullName evidence="3">Chromosome-partitioning protein Spo0J</fullName>
    </submittedName>
</protein>
<gene>
    <name evidence="3" type="primary">spo0C_2</name>
    <name evidence="3" type="ORF">BREV_BREV_02584</name>
</gene>
<dbReference type="CDD" id="cd16411">
    <property type="entry name" value="ParB_N_like"/>
    <property type="match status" value="1"/>
</dbReference>
<dbReference type="Pfam" id="PF07506">
    <property type="entry name" value="RepB"/>
    <property type="match status" value="1"/>
</dbReference>
<name>A0A7Z8Y6F6_9CAUL</name>
<dbReference type="GeneID" id="66893260"/>
<dbReference type="Pfam" id="PF02195">
    <property type="entry name" value="ParB_N"/>
    <property type="match status" value="1"/>
</dbReference>
<proteinExistence type="inferred from homology"/>
<organism evidence="3 4">
    <name type="scientific">Brevundimonas mediterranea</name>
    <dbReference type="NCBI Taxonomy" id="74329"/>
    <lineage>
        <taxon>Bacteria</taxon>
        <taxon>Pseudomonadati</taxon>
        <taxon>Pseudomonadota</taxon>
        <taxon>Alphaproteobacteria</taxon>
        <taxon>Caulobacterales</taxon>
        <taxon>Caulobacteraceae</taxon>
        <taxon>Brevundimonas</taxon>
    </lineage>
</organism>
<keyword evidence="4" id="KW-1185">Reference proteome</keyword>
<dbReference type="Proteomes" id="UP000289220">
    <property type="component" value="Unassembled WGS sequence"/>
</dbReference>
<dbReference type="SUPFAM" id="SSF110849">
    <property type="entry name" value="ParB/Sulfiredoxin"/>
    <property type="match status" value="1"/>
</dbReference>
<dbReference type="NCBIfam" id="TIGR00180">
    <property type="entry name" value="parB_part"/>
    <property type="match status" value="1"/>
</dbReference>
<dbReference type="InterPro" id="IPR036086">
    <property type="entry name" value="ParB/Sulfiredoxin_sf"/>
</dbReference>
<dbReference type="SMART" id="SM00470">
    <property type="entry name" value="ParB"/>
    <property type="match status" value="1"/>
</dbReference>
<comment type="similarity">
    <text evidence="1">Belongs to the ParB family.</text>
</comment>
<accession>A0A7Z8Y6F6</accession>
<evidence type="ECO:0000256" key="1">
    <source>
        <dbReference type="ARBA" id="ARBA00006295"/>
    </source>
</evidence>
<evidence type="ECO:0000259" key="2">
    <source>
        <dbReference type="SMART" id="SM00470"/>
    </source>
</evidence>
<feature type="domain" description="ParB-like N-terminal" evidence="2">
    <location>
        <begin position="9"/>
        <end position="97"/>
    </location>
</feature>
<dbReference type="SUPFAM" id="SSF109709">
    <property type="entry name" value="KorB DNA-binding domain-like"/>
    <property type="match status" value="1"/>
</dbReference>
<dbReference type="Gene3D" id="1.10.10.2830">
    <property type="match status" value="1"/>
</dbReference>
<dbReference type="InterPro" id="IPR050336">
    <property type="entry name" value="Chromosome_partition/occlusion"/>
</dbReference>
<dbReference type="GO" id="GO:0005694">
    <property type="term" value="C:chromosome"/>
    <property type="evidence" value="ECO:0007669"/>
    <property type="project" value="TreeGrafter"/>
</dbReference>
<dbReference type="RefSeq" id="WP_009820574.1">
    <property type="nucleotide sequence ID" value="NZ_UXHF01000062.1"/>
</dbReference>
<dbReference type="InterPro" id="IPR003115">
    <property type="entry name" value="ParB_N"/>
</dbReference>
<dbReference type="Gene3D" id="3.90.1530.30">
    <property type="match status" value="1"/>
</dbReference>
<sequence>MSAPPPEIRSVPVDLITILNPRVRNKRIFQELVNSIAHLGLKKPITVSQRPGKTRFDLVCGQGRLEAFIALGQTEIPAIVIDAAEEDCYVMSLVENLARRQHSPLELVHAIGALSARGYSHPEIAAKVDFSVEYVSAICLLLDNGEEKLIAAVERGVIPHSIAMEIARAKEGEVQQALAQAYEEKSIPGNQVLAIRQIIEQRNTSGKQLHKRGSRVGRTQKPVTSESLIRAYQRETERQKLLIKRASLARSRLLFVANAMRRLLADDHFVTLLRAEGLSTLPRALAERIGPTKA</sequence>
<dbReference type="EMBL" id="UXHF01000062">
    <property type="protein sequence ID" value="VDC51233.1"/>
    <property type="molecule type" value="Genomic_DNA"/>
</dbReference>
<reference evidence="3 4" key="1">
    <citation type="submission" date="2018-11" db="EMBL/GenBank/DDBJ databases">
        <authorList>
            <person name="Peiro R."/>
            <person name="Begona"/>
            <person name="Cbmso G."/>
            <person name="Lopez M."/>
            <person name="Gonzalez S."/>
            <person name="Sacristan E."/>
            <person name="Castillo E."/>
        </authorList>
    </citation>
    <scope>NUCLEOTIDE SEQUENCE [LARGE SCALE GENOMIC DNA]</scope>
    <source>
        <strain evidence="3">Brev_genome</strain>
    </source>
</reference>
<dbReference type="InterPro" id="IPR011111">
    <property type="entry name" value="Plasmid_RepB"/>
</dbReference>
<dbReference type="InterPro" id="IPR004437">
    <property type="entry name" value="ParB/RepB/Spo0J"/>
</dbReference>
<dbReference type="GO" id="GO:0003677">
    <property type="term" value="F:DNA binding"/>
    <property type="evidence" value="ECO:0007669"/>
    <property type="project" value="InterPro"/>
</dbReference>